<gene>
    <name evidence="1" type="ORF">FE784_15835</name>
</gene>
<evidence type="ECO:0000313" key="2">
    <source>
        <dbReference type="Proteomes" id="UP000307943"/>
    </source>
</evidence>
<protein>
    <recommendedName>
        <fullName evidence="3">ParA family protein</fullName>
    </recommendedName>
</protein>
<dbReference type="AlphaFoldDB" id="A0A5C4TA53"/>
<evidence type="ECO:0000313" key="1">
    <source>
        <dbReference type="EMBL" id="TNJ65289.1"/>
    </source>
</evidence>
<dbReference type="Gene3D" id="3.40.50.300">
    <property type="entry name" value="P-loop containing nucleotide triphosphate hydrolases"/>
    <property type="match status" value="1"/>
</dbReference>
<evidence type="ECO:0008006" key="3">
    <source>
        <dbReference type="Google" id="ProtNLM"/>
    </source>
</evidence>
<comment type="caution">
    <text evidence="1">The sequence shown here is derived from an EMBL/GenBank/DDBJ whole genome shotgun (WGS) entry which is preliminary data.</text>
</comment>
<reference evidence="1 2" key="1">
    <citation type="submission" date="2019-05" db="EMBL/GenBank/DDBJ databases">
        <title>We sequenced the genome of Paenibacillus hemerocallicola KCTC 33185 for further insight into its adaptation and study the phylogeny of Paenibacillus.</title>
        <authorList>
            <person name="Narsing Rao M.P."/>
        </authorList>
    </citation>
    <scope>NUCLEOTIDE SEQUENCE [LARGE SCALE GENOMIC DNA]</scope>
    <source>
        <strain evidence="1 2">KCTC 33185</strain>
    </source>
</reference>
<dbReference type="InterPro" id="IPR027417">
    <property type="entry name" value="P-loop_NTPase"/>
</dbReference>
<dbReference type="SUPFAM" id="SSF52540">
    <property type="entry name" value="P-loop containing nucleoside triphosphate hydrolases"/>
    <property type="match status" value="1"/>
</dbReference>
<dbReference type="RefSeq" id="WP_139603191.1">
    <property type="nucleotide sequence ID" value="NZ_VDCQ01000020.1"/>
</dbReference>
<name>A0A5C4TA53_9BACL</name>
<sequence length="277" mass="31501">MGMIVVFWSPFPGQAGTTTNLLATAACLGLEYSARLLHLGLLREEDEVVQRAFYQPEKNPSRLPDSGIDALLRLLQNRKLEARMLRDYAQPLLRERLDVLHGSAKSNEGFAMLAERWLEPLLDTAKRAYDLVLLDGGSGRASGWRETLRNRADLVVVCLPQNRLLLERFFQSPESERLNGLKAMLVFGQFDPASALTVNNLQRRFRWQQPAFPVVHNTGWLDAVQQGEGLQYWFRNRSLSRQHENHRFIRQVRALAHALMEGTGANRPLFGGKEDTP</sequence>
<accession>A0A5C4TA53</accession>
<dbReference type="Proteomes" id="UP000307943">
    <property type="component" value="Unassembled WGS sequence"/>
</dbReference>
<dbReference type="OrthoDB" id="2842408at2"/>
<proteinExistence type="predicted"/>
<organism evidence="1 2">
    <name type="scientific">Paenibacillus hemerocallicola</name>
    <dbReference type="NCBI Taxonomy" id="1172614"/>
    <lineage>
        <taxon>Bacteria</taxon>
        <taxon>Bacillati</taxon>
        <taxon>Bacillota</taxon>
        <taxon>Bacilli</taxon>
        <taxon>Bacillales</taxon>
        <taxon>Paenibacillaceae</taxon>
        <taxon>Paenibacillus</taxon>
    </lineage>
</organism>
<dbReference type="EMBL" id="VDCQ01000020">
    <property type="protein sequence ID" value="TNJ65289.1"/>
    <property type="molecule type" value="Genomic_DNA"/>
</dbReference>
<keyword evidence="2" id="KW-1185">Reference proteome</keyword>